<feature type="transmembrane region" description="Helical" evidence="5">
    <location>
        <begin position="154"/>
        <end position="172"/>
    </location>
</feature>
<gene>
    <name evidence="7" type="ORF">IV80_GL001134</name>
</gene>
<feature type="transmembrane region" description="Helical" evidence="5">
    <location>
        <begin position="178"/>
        <end position="197"/>
    </location>
</feature>
<feature type="transmembrane region" description="Helical" evidence="5">
    <location>
        <begin position="63"/>
        <end position="79"/>
    </location>
</feature>
<dbReference type="InterPro" id="IPR051784">
    <property type="entry name" value="Nod_factor_ABC_transporter"/>
</dbReference>
<dbReference type="EMBL" id="JQBR01000003">
    <property type="protein sequence ID" value="KRN67044.1"/>
    <property type="molecule type" value="Genomic_DNA"/>
</dbReference>
<comment type="similarity">
    <text evidence="5">Belongs to the ABC-2 integral membrane protein family.</text>
</comment>
<keyword evidence="5" id="KW-0813">Transport</keyword>
<evidence type="ECO:0000256" key="4">
    <source>
        <dbReference type="ARBA" id="ARBA00023136"/>
    </source>
</evidence>
<evidence type="ECO:0000256" key="1">
    <source>
        <dbReference type="ARBA" id="ARBA00004141"/>
    </source>
</evidence>
<comment type="subcellular location">
    <subcellularLocation>
        <location evidence="5">Cell membrane</location>
        <topology evidence="5">Multi-pass membrane protein</topology>
    </subcellularLocation>
    <subcellularLocation>
        <location evidence="1">Membrane</location>
        <topology evidence="1">Multi-pass membrane protein</topology>
    </subcellularLocation>
</comment>
<evidence type="ECO:0000256" key="2">
    <source>
        <dbReference type="ARBA" id="ARBA00022692"/>
    </source>
</evidence>
<dbReference type="Proteomes" id="UP000051568">
    <property type="component" value="Unassembled WGS sequence"/>
</dbReference>
<dbReference type="AlphaFoldDB" id="A0A0R2IYY7"/>
<dbReference type="STRING" id="319652.IV80_GL001134"/>
<dbReference type="InterPro" id="IPR013525">
    <property type="entry name" value="ABC2_TM"/>
</dbReference>
<name>A0A0R2IYY7_9LACO</name>
<keyword evidence="2 5" id="KW-0812">Transmembrane</keyword>
<protein>
    <recommendedName>
        <fullName evidence="5">Transport permease protein</fullName>
    </recommendedName>
</protein>
<dbReference type="GO" id="GO:0043190">
    <property type="term" value="C:ATP-binding cassette (ABC) transporter complex"/>
    <property type="evidence" value="ECO:0007669"/>
    <property type="project" value="InterPro"/>
</dbReference>
<feature type="transmembrane region" description="Helical" evidence="5">
    <location>
        <begin position="35"/>
        <end position="57"/>
    </location>
</feature>
<evidence type="ECO:0000256" key="5">
    <source>
        <dbReference type="RuleBase" id="RU361157"/>
    </source>
</evidence>
<organism evidence="7 8">
    <name type="scientific">Pediococcus cellicola</name>
    <dbReference type="NCBI Taxonomy" id="319652"/>
    <lineage>
        <taxon>Bacteria</taxon>
        <taxon>Bacillati</taxon>
        <taxon>Bacillota</taxon>
        <taxon>Bacilli</taxon>
        <taxon>Lactobacillales</taxon>
        <taxon>Lactobacillaceae</taxon>
        <taxon>Pediococcus</taxon>
    </lineage>
</organism>
<dbReference type="PIRSF" id="PIRSF006648">
    <property type="entry name" value="DrrB"/>
    <property type="match status" value="1"/>
</dbReference>
<reference evidence="7 8" key="1">
    <citation type="journal article" date="2015" name="Genome Announc.">
        <title>Expanding the biotechnology potential of lactobacilli through comparative genomics of 213 strains and associated genera.</title>
        <authorList>
            <person name="Sun Z."/>
            <person name="Harris H.M."/>
            <person name="McCann A."/>
            <person name="Guo C."/>
            <person name="Argimon S."/>
            <person name="Zhang W."/>
            <person name="Yang X."/>
            <person name="Jeffery I.B."/>
            <person name="Cooney J.C."/>
            <person name="Kagawa T.F."/>
            <person name="Liu W."/>
            <person name="Song Y."/>
            <person name="Salvetti E."/>
            <person name="Wrobel A."/>
            <person name="Rasinkangas P."/>
            <person name="Parkhill J."/>
            <person name="Rea M.C."/>
            <person name="O'Sullivan O."/>
            <person name="Ritari J."/>
            <person name="Douillard F.P."/>
            <person name="Paul Ross R."/>
            <person name="Yang R."/>
            <person name="Briner A.E."/>
            <person name="Felis G.E."/>
            <person name="de Vos W.M."/>
            <person name="Barrangou R."/>
            <person name="Klaenhammer T.R."/>
            <person name="Caufield P.W."/>
            <person name="Cui Y."/>
            <person name="Zhang H."/>
            <person name="O'Toole P.W."/>
        </authorList>
    </citation>
    <scope>NUCLEOTIDE SEQUENCE [LARGE SCALE GENOMIC DNA]</scope>
    <source>
        <strain evidence="7 8">DSM 17757</strain>
    </source>
</reference>
<keyword evidence="4 5" id="KW-0472">Membrane</keyword>
<keyword evidence="5" id="KW-1003">Cell membrane</keyword>
<feature type="transmembrane region" description="Helical" evidence="5">
    <location>
        <begin position="127"/>
        <end position="147"/>
    </location>
</feature>
<feature type="transmembrane region" description="Helical" evidence="5">
    <location>
        <begin position="237"/>
        <end position="255"/>
    </location>
</feature>
<dbReference type="PROSITE" id="PS51012">
    <property type="entry name" value="ABC_TM2"/>
    <property type="match status" value="1"/>
</dbReference>
<dbReference type="InterPro" id="IPR047817">
    <property type="entry name" value="ABC2_TM_bact-type"/>
</dbReference>
<dbReference type="PATRIC" id="fig|319652.3.peg.1146"/>
<sequence>MTRRRTILYKLSLNSIKHVIERNYMSFKKLFKISVFPNLLDPILYLVAMGIGLAGFVGNVESMSYFMFVTSGLVAATGMNAATNEATTNAFIQMRVEKTYYAISMTPVNLQDIVIGQAVWAGVRSTIFGSLFLIIAAFLGAVQSWLVIAIPLVLFLNGLLFGLLGLIFTIIVPNRDYLNYYVMLIIQPLYMFSDTFFPISSMPKWLRPYSWFSPLYHAVNVCRSLMIGSITNVGWNILWMLLVITLLGIIPVRLVHKKLVY</sequence>
<evidence type="ECO:0000313" key="7">
    <source>
        <dbReference type="EMBL" id="KRN67044.1"/>
    </source>
</evidence>
<evidence type="ECO:0000313" key="8">
    <source>
        <dbReference type="Proteomes" id="UP000051568"/>
    </source>
</evidence>
<dbReference type="Pfam" id="PF01061">
    <property type="entry name" value="ABC2_membrane"/>
    <property type="match status" value="1"/>
</dbReference>
<dbReference type="PANTHER" id="PTHR43229">
    <property type="entry name" value="NODULATION PROTEIN J"/>
    <property type="match status" value="1"/>
</dbReference>
<dbReference type="GO" id="GO:0140359">
    <property type="term" value="F:ABC-type transporter activity"/>
    <property type="evidence" value="ECO:0007669"/>
    <property type="project" value="InterPro"/>
</dbReference>
<evidence type="ECO:0000259" key="6">
    <source>
        <dbReference type="PROSITE" id="PS51012"/>
    </source>
</evidence>
<keyword evidence="3 5" id="KW-1133">Transmembrane helix</keyword>
<evidence type="ECO:0000256" key="3">
    <source>
        <dbReference type="ARBA" id="ARBA00022989"/>
    </source>
</evidence>
<keyword evidence="8" id="KW-1185">Reference proteome</keyword>
<dbReference type="InterPro" id="IPR000412">
    <property type="entry name" value="ABC_2_transport"/>
</dbReference>
<dbReference type="PANTHER" id="PTHR43229:SF2">
    <property type="entry name" value="NODULATION PROTEIN J"/>
    <property type="match status" value="1"/>
</dbReference>
<feature type="domain" description="ABC transmembrane type-2" evidence="6">
    <location>
        <begin position="33"/>
        <end position="258"/>
    </location>
</feature>
<accession>A0A0R2IYY7</accession>
<comment type="caution">
    <text evidence="7">The sequence shown here is derived from an EMBL/GenBank/DDBJ whole genome shotgun (WGS) entry which is preliminary data.</text>
</comment>
<dbReference type="PRINTS" id="PR00164">
    <property type="entry name" value="ABC2TRNSPORT"/>
</dbReference>
<proteinExistence type="inferred from homology"/>